<reference evidence="1 2" key="1">
    <citation type="journal article" date="2015" name="Genome Announc.">
        <title>Expanding the biotechnology potential of lactobacilli through comparative genomics of 213 strains and associated genera.</title>
        <authorList>
            <person name="Sun Z."/>
            <person name="Harris H.M."/>
            <person name="McCann A."/>
            <person name="Guo C."/>
            <person name="Argimon S."/>
            <person name="Zhang W."/>
            <person name="Yang X."/>
            <person name="Jeffery I.B."/>
            <person name="Cooney J.C."/>
            <person name="Kagawa T.F."/>
            <person name="Liu W."/>
            <person name="Song Y."/>
            <person name="Salvetti E."/>
            <person name="Wrobel A."/>
            <person name="Rasinkangas P."/>
            <person name="Parkhill J."/>
            <person name="Rea M.C."/>
            <person name="O'Sullivan O."/>
            <person name="Ritari J."/>
            <person name="Douillard F.P."/>
            <person name="Paul Ross R."/>
            <person name="Yang R."/>
            <person name="Briner A.E."/>
            <person name="Felis G.E."/>
            <person name="de Vos W.M."/>
            <person name="Barrangou R."/>
            <person name="Klaenhammer T.R."/>
            <person name="Caufield P.W."/>
            <person name="Cui Y."/>
            <person name="Zhang H."/>
            <person name="O'Toole P.W."/>
        </authorList>
    </citation>
    <scope>NUCLEOTIDE SEQUENCE [LARGE SCALE GENOMIC DNA]</scope>
    <source>
        <strain evidence="1 2">DSM 20653</strain>
    </source>
</reference>
<dbReference type="RefSeq" id="WP_064207745.1">
    <property type="nucleotide sequence ID" value="NZ_AYYZ01000004.1"/>
</dbReference>
<comment type="caution">
    <text evidence="1">The sequence shown here is derived from an EMBL/GenBank/DDBJ whole genome shotgun (WGS) entry which is preliminary data.</text>
</comment>
<protein>
    <recommendedName>
        <fullName evidence="3">DUF2187 domain-containing protein</fullName>
    </recommendedName>
</protein>
<proteinExistence type="predicted"/>
<name>A0A0R1ZP66_9LACO</name>
<dbReference type="EMBL" id="AYYZ01000004">
    <property type="protein sequence ID" value="KRM53353.1"/>
    <property type="molecule type" value="Genomic_DNA"/>
</dbReference>
<organism evidence="1 2">
    <name type="scientific">Ligilactobacillus araffinosus DSM 20653</name>
    <dbReference type="NCBI Taxonomy" id="1423820"/>
    <lineage>
        <taxon>Bacteria</taxon>
        <taxon>Bacillati</taxon>
        <taxon>Bacillota</taxon>
        <taxon>Bacilli</taxon>
        <taxon>Lactobacillales</taxon>
        <taxon>Lactobacillaceae</taxon>
        <taxon>Ligilactobacillus</taxon>
    </lineage>
</organism>
<dbReference type="PATRIC" id="fig|1423820.4.peg.646"/>
<dbReference type="AlphaFoldDB" id="A0A0R1ZP66"/>
<dbReference type="Proteomes" id="UP000051291">
    <property type="component" value="Unassembled WGS sequence"/>
</dbReference>
<evidence type="ECO:0000313" key="2">
    <source>
        <dbReference type="Proteomes" id="UP000051291"/>
    </source>
</evidence>
<gene>
    <name evidence="1" type="ORF">FC64_GL000637</name>
</gene>
<evidence type="ECO:0008006" key="3">
    <source>
        <dbReference type="Google" id="ProtNLM"/>
    </source>
</evidence>
<evidence type="ECO:0000313" key="1">
    <source>
        <dbReference type="EMBL" id="KRM53353.1"/>
    </source>
</evidence>
<sequence length="86" mass="9714">MAKKLKVGDTVFCEKFGPMKHQFKGTISKIYENSALVQFTDFDSKDKIAAGDLHNQAIISLKDLFDEDGFKKKQEKDAKKASKSKK</sequence>
<dbReference type="STRING" id="1423820.FC64_GL000637"/>
<accession>A0A0R1ZP66</accession>
<keyword evidence="2" id="KW-1185">Reference proteome</keyword>